<protein>
    <recommendedName>
        <fullName evidence="2">Transcobalamin-like C-terminal domain-containing protein</fullName>
    </recommendedName>
</protein>
<dbReference type="InterPro" id="IPR027954">
    <property type="entry name" value="Transcobalamin-like_C"/>
</dbReference>
<dbReference type="STRING" id="1424294.Gferi_10265"/>
<feature type="signal peptide" evidence="1">
    <location>
        <begin position="1"/>
        <end position="26"/>
    </location>
</feature>
<accession>A0A1D8GGC6</accession>
<dbReference type="KEGG" id="gfe:Gferi_10265"/>
<sequence>MKKARIFSFLLILVILLGGCSQPENQETGTVEIIITRDFGKEKLHSKTVNLDKDTTVMDVMEKYFDIETAYGGGFVNGINGLKSGFTDKKNRQKMDWFYYVNGLLAQIGANDYDLLPGDIVIWDYHDWSSDAFMSSIIGAYPNNFVNGFAGNILQTEIQYALEYEEQAKKIDVFLKEQGAHTQIMAGIEAHLEDENKHTIVIGPWEQMIKNDFIKDIYQNKSKAGLYFEIDRKIKALSFTGESAGEYEKAAVIVSVPKHYGSTASLWMITGNDENCIQKAAKILYENPESINGMYSLIVTEENLVSIPRTN</sequence>
<evidence type="ECO:0000256" key="1">
    <source>
        <dbReference type="SAM" id="SignalP"/>
    </source>
</evidence>
<evidence type="ECO:0000259" key="2">
    <source>
        <dbReference type="Pfam" id="PF14478"/>
    </source>
</evidence>
<dbReference type="RefSeq" id="WP_069976129.1">
    <property type="nucleotide sequence ID" value="NZ_CP017269.1"/>
</dbReference>
<reference evidence="3 4" key="1">
    <citation type="submission" date="2016-09" db="EMBL/GenBank/DDBJ databases">
        <title>Genomic analysis reveals versatility of anaerobic energy metabolism of Geosporobacter ferrireducens IRF9 of phylum Firmicutes.</title>
        <authorList>
            <person name="Kim S.-J."/>
        </authorList>
    </citation>
    <scope>NUCLEOTIDE SEQUENCE [LARGE SCALE GENOMIC DNA]</scope>
    <source>
        <strain evidence="3 4">IRF9</strain>
    </source>
</reference>
<dbReference type="AlphaFoldDB" id="A0A1D8GGC6"/>
<organism evidence="3 4">
    <name type="scientific">Geosporobacter ferrireducens</name>
    <dbReference type="NCBI Taxonomy" id="1424294"/>
    <lineage>
        <taxon>Bacteria</taxon>
        <taxon>Bacillati</taxon>
        <taxon>Bacillota</taxon>
        <taxon>Clostridia</taxon>
        <taxon>Peptostreptococcales</taxon>
        <taxon>Thermotaleaceae</taxon>
        <taxon>Geosporobacter</taxon>
    </lineage>
</organism>
<keyword evidence="4" id="KW-1185">Reference proteome</keyword>
<evidence type="ECO:0000313" key="3">
    <source>
        <dbReference type="EMBL" id="AOT69933.1"/>
    </source>
</evidence>
<name>A0A1D8GGC6_9FIRM</name>
<feature type="chain" id="PRO_5009107473" description="Transcobalamin-like C-terminal domain-containing protein" evidence="1">
    <location>
        <begin position="27"/>
        <end position="311"/>
    </location>
</feature>
<dbReference type="EMBL" id="CP017269">
    <property type="protein sequence ID" value="AOT69933.1"/>
    <property type="molecule type" value="Genomic_DNA"/>
</dbReference>
<dbReference type="Pfam" id="PF14478">
    <property type="entry name" value="DUF4430"/>
    <property type="match status" value="1"/>
</dbReference>
<gene>
    <name evidence="3" type="ORF">Gferi_10265</name>
</gene>
<keyword evidence="1" id="KW-0732">Signal</keyword>
<evidence type="ECO:0000313" key="4">
    <source>
        <dbReference type="Proteomes" id="UP000095743"/>
    </source>
</evidence>
<dbReference type="Gene3D" id="2.170.130.30">
    <property type="match status" value="1"/>
</dbReference>
<dbReference type="PROSITE" id="PS51257">
    <property type="entry name" value="PROKAR_LIPOPROTEIN"/>
    <property type="match status" value="1"/>
</dbReference>
<proteinExistence type="predicted"/>
<feature type="domain" description="Transcobalamin-like C-terminal" evidence="2">
    <location>
        <begin position="54"/>
        <end position="126"/>
    </location>
</feature>
<dbReference type="Proteomes" id="UP000095743">
    <property type="component" value="Chromosome"/>
</dbReference>